<dbReference type="RefSeq" id="WP_248823823.1">
    <property type="nucleotide sequence ID" value="NZ_JALKFT010000004.1"/>
</dbReference>
<dbReference type="EMBL" id="JALKFT010000004">
    <property type="protein sequence ID" value="MCK9875400.1"/>
    <property type="molecule type" value="Genomic_DNA"/>
</dbReference>
<dbReference type="GO" id="GO:0008168">
    <property type="term" value="F:methyltransferase activity"/>
    <property type="evidence" value="ECO:0007669"/>
    <property type="project" value="UniProtKB-KW"/>
</dbReference>
<keyword evidence="1 5" id="KW-0489">Methyltransferase</keyword>
<dbReference type="InterPro" id="IPR029063">
    <property type="entry name" value="SAM-dependent_MTases_sf"/>
</dbReference>
<dbReference type="InterPro" id="IPR041698">
    <property type="entry name" value="Methyltransf_25"/>
</dbReference>
<organism evidence="5 6">
    <name type="scientific">Frankia umida</name>
    <dbReference type="NCBI Taxonomy" id="573489"/>
    <lineage>
        <taxon>Bacteria</taxon>
        <taxon>Bacillati</taxon>
        <taxon>Actinomycetota</taxon>
        <taxon>Actinomycetes</taxon>
        <taxon>Frankiales</taxon>
        <taxon>Frankiaceae</taxon>
        <taxon>Frankia</taxon>
    </lineage>
</organism>
<dbReference type="CDD" id="cd02440">
    <property type="entry name" value="AdoMet_MTases"/>
    <property type="match status" value="1"/>
</dbReference>
<protein>
    <submittedName>
        <fullName evidence="5">Class I SAM-dependent methyltransferase</fullName>
    </submittedName>
</protein>
<name>A0ABT0JV24_9ACTN</name>
<dbReference type="Proteomes" id="UP001201873">
    <property type="component" value="Unassembled WGS sequence"/>
</dbReference>
<dbReference type="Pfam" id="PF13649">
    <property type="entry name" value="Methyltransf_25"/>
    <property type="match status" value="1"/>
</dbReference>
<sequence>MTSGYATRSRHYSAEIAQVPPPMVLPGLLRPGLRVAEMPSGTGHFLAAYMAAGAEVTLVDICEQMLQIARQHADAHTPQTRFFCSALEDLSPQAGPFDLIVMPNGSLNQLAVDTAPADLLTVAAGLLAPGGRLLAQVLAAGRTCSFYDPHADDGRWQVDRRFTDDTGQPMVRRRRQQHQAGLVDLDLELHRGDELVYRDRVTVRPLTAADLRAAFEAAGLADVRLTPGAGGLAELLAARPLGDRK</sequence>
<dbReference type="PANTHER" id="PTHR43464:SF19">
    <property type="entry name" value="UBIQUINONE BIOSYNTHESIS O-METHYLTRANSFERASE, MITOCHONDRIAL"/>
    <property type="match status" value="1"/>
</dbReference>
<evidence type="ECO:0000256" key="2">
    <source>
        <dbReference type="ARBA" id="ARBA00022679"/>
    </source>
</evidence>
<keyword evidence="6" id="KW-1185">Reference proteome</keyword>
<evidence type="ECO:0000259" key="4">
    <source>
        <dbReference type="Pfam" id="PF13649"/>
    </source>
</evidence>
<gene>
    <name evidence="5" type="ORF">MXD59_06340</name>
</gene>
<keyword evidence="3" id="KW-0949">S-adenosyl-L-methionine</keyword>
<accession>A0ABT0JV24</accession>
<feature type="domain" description="Methyltransferase" evidence="4">
    <location>
        <begin position="35"/>
        <end position="131"/>
    </location>
</feature>
<proteinExistence type="predicted"/>
<dbReference type="GO" id="GO:0032259">
    <property type="term" value="P:methylation"/>
    <property type="evidence" value="ECO:0007669"/>
    <property type="project" value="UniProtKB-KW"/>
</dbReference>
<dbReference type="PANTHER" id="PTHR43464">
    <property type="entry name" value="METHYLTRANSFERASE"/>
    <property type="match status" value="1"/>
</dbReference>
<evidence type="ECO:0000313" key="6">
    <source>
        <dbReference type="Proteomes" id="UP001201873"/>
    </source>
</evidence>
<evidence type="ECO:0000256" key="3">
    <source>
        <dbReference type="ARBA" id="ARBA00022691"/>
    </source>
</evidence>
<dbReference type="Gene3D" id="3.40.50.150">
    <property type="entry name" value="Vaccinia Virus protein VP39"/>
    <property type="match status" value="1"/>
</dbReference>
<dbReference type="SUPFAM" id="SSF53335">
    <property type="entry name" value="S-adenosyl-L-methionine-dependent methyltransferases"/>
    <property type="match status" value="1"/>
</dbReference>
<reference evidence="5 6" key="1">
    <citation type="submission" date="2022-04" db="EMBL/GenBank/DDBJ databases">
        <title>Genome diversity in the genus Frankia.</title>
        <authorList>
            <person name="Carlos-Shanley C."/>
            <person name="Hahn D."/>
        </authorList>
    </citation>
    <scope>NUCLEOTIDE SEQUENCE [LARGE SCALE GENOMIC DNA]</scope>
    <source>
        <strain evidence="5 6">Ag45/Mut15</strain>
    </source>
</reference>
<comment type="caution">
    <text evidence="5">The sequence shown here is derived from an EMBL/GenBank/DDBJ whole genome shotgun (WGS) entry which is preliminary data.</text>
</comment>
<keyword evidence="2" id="KW-0808">Transferase</keyword>
<evidence type="ECO:0000256" key="1">
    <source>
        <dbReference type="ARBA" id="ARBA00022603"/>
    </source>
</evidence>
<evidence type="ECO:0000313" key="5">
    <source>
        <dbReference type="EMBL" id="MCK9875400.1"/>
    </source>
</evidence>